<gene>
    <name evidence="7" type="ORF">ZIOFF_015651</name>
</gene>
<evidence type="ECO:0000256" key="2">
    <source>
        <dbReference type="ARBA" id="ARBA00008707"/>
    </source>
</evidence>
<dbReference type="OrthoDB" id="657601at2759"/>
<evidence type="ECO:0000256" key="4">
    <source>
        <dbReference type="ARBA" id="ARBA00022989"/>
    </source>
</evidence>
<evidence type="ECO:0000313" key="7">
    <source>
        <dbReference type="EMBL" id="KAG6525685.1"/>
    </source>
</evidence>
<comment type="similarity">
    <text evidence="2">Belongs to the plant DMP1 protein family.</text>
</comment>
<dbReference type="Proteomes" id="UP000734854">
    <property type="component" value="Unassembled WGS sequence"/>
</dbReference>
<dbReference type="Pfam" id="PF05078">
    <property type="entry name" value="DUF679"/>
    <property type="match status" value="1"/>
</dbReference>
<comment type="subcellular location">
    <subcellularLocation>
        <location evidence="1">Membrane</location>
        <topology evidence="1">Multi-pass membrane protein</topology>
    </subcellularLocation>
</comment>
<dbReference type="PANTHER" id="PTHR31621:SF5">
    <property type="entry name" value="PROTEIN DMP10"/>
    <property type="match status" value="1"/>
</dbReference>
<dbReference type="GO" id="GO:0005737">
    <property type="term" value="C:cytoplasm"/>
    <property type="evidence" value="ECO:0007669"/>
    <property type="project" value="UniProtKB-ARBA"/>
</dbReference>
<evidence type="ECO:0000256" key="6">
    <source>
        <dbReference type="SAM" id="Phobius"/>
    </source>
</evidence>
<reference evidence="7 8" key="1">
    <citation type="submission" date="2020-08" db="EMBL/GenBank/DDBJ databases">
        <title>Plant Genome Project.</title>
        <authorList>
            <person name="Zhang R.-G."/>
        </authorList>
    </citation>
    <scope>NUCLEOTIDE SEQUENCE [LARGE SCALE GENOMIC DNA]</scope>
    <source>
        <tissue evidence="7">Rhizome</tissue>
    </source>
</reference>
<evidence type="ECO:0008006" key="9">
    <source>
        <dbReference type="Google" id="ProtNLM"/>
    </source>
</evidence>
<keyword evidence="5 6" id="KW-0472">Membrane</keyword>
<evidence type="ECO:0000256" key="1">
    <source>
        <dbReference type="ARBA" id="ARBA00004141"/>
    </source>
</evidence>
<dbReference type="GO" id="GO:0010256">
    <property type="term" value="P:endomembrane system organization"/>
    <property type="evidence" value="ECO:0007669"/>
    <property type="project" value="TreeGrafter"/>
</dbReference>
<dbReference type="EMBL" id="JACMSC010000004">
    <property type="protein sequence ID" value="KAG6525685.1"/>
    <property type="molecule type" value="Genomic_DNA"/>
</dbReference>
<keyword evidence="4 6" id="KW-1133">Transmembrane helix</keyword>
<keyword evidence="8" id="KW-1185">Reference proteome</keyword>
<evidence type="ECO:0000256" key="5">
    <source>
        <dbReference type="ARBA" id="ARBA00023136"/>
    </source>
</evidence>
<accession>A0A8J5HF85</accession>
<keyword evidence="3 6" id="KW-0812">Transmembrane</keyword>
<evidence type="ECO:0000256" key="3">
    <source>
        <dbReference type="ARBA" id="ARBA00022692"/>
    </source>
</evidence>
<feature type="transmembrane region" description="Helical" evidence="6">
    <location>
        <begin position="128"/>
        <end position="150"/>
    </location>
</feature>
<feature type="transmembrane region" description="Helical" evidence="6">
    <location>
        <begin position="67"/>
        <end position="85"/>
    </location>
</feature>
<organism evidence="7 8">
    <name type="scientific">Zingiber officinale</name>
    <name type="common">Ginger</name>
    <name type="synonym">Amomum zingiber</name>
    <dbReference type="NCBI Taxonomy" id="94328"/>
    <lineage>
        <taxon>Eukaryota</taxon>
        <taxon>Viridiplantae</taxon>
        <taxon>Streptophyta</taxon>
        <taxon>Embryophyta</taxon>
        <taxon>Tracheophyta</taxon>
        <taxon>Spermatophyta</taxon>
        <taxon>Magnoliopsida</taxon>
        <taxon>Liliopsida</taxon>
        <taxon>Zingiberales</taxon>
        <taxon>Zingiberaceae</taxon>
        <taxon>Zingiber</taxon>
    </lineage>
</organism>
<proteinExistence type="inferred from homology"/>
<protein>
    <recommendedName>
        <fullName evidence="9">DUF679 domain membrane protein 2</fullName>
    </recommendedName>
</protein>
<name>A0A8J5HF85_ZINOF</name>
<feature type="transmembrane region" description="Helical" evidence="6">
    <location>
        <begin position="170"/>
        <end position="189"/>
    </location>
</feature>
<sequence>MAASSPSTIIQVETKSAATLSAAPASNKTLATVANLAQLLPTGTVFAFQALAPSFSNRGTCDATSRTLTLALIALCAASAALFSLTDSFTGRDGRQYYGLATRGGFYVFNYDGDDGARDQVFGDLKPYWLRATDYVHAFLAVLVFMTVAFSDGMIQGCLFPAAGRSEMELLVNLPLGAGVLSTLVFLVFPTRRRGIGYTNAAVAKDDSHHA</sequence>
<dbReference type="AlphaFoldDB" id="A0A8J5HF85"/>
<dbReference type="InterPro" id="IPR007770">
    <property type="entry name" value="DMP"/>
</dbReference>
<dbReference type="PANTHER" id="PTHR31621">
    <property type="entry name" value="PROTEIN DMP3"/>
    <property type="match status" value="1"/>
</dbReference>
<dbReference type="GO" id="GO:0016020">
    <property type="term" value="C:membrane"/>
    <property type="evidence" value="ECO:0007669"/>
    <property type="project" value="UniProtKB-SubCell"/>
</dbReference>
<evidence type="ECO:0000313" key="8">
    <source>
        <dbReference type="Proteomes" id="UP000734854"/>
    </source>
</evidence>
<comment type="caution">
    <text evidence="7">The sequence shown here is derived from an EMBL/GenBank/DDBJ whole genome shotgun (WGS) entry which is preliminary data.</text>
</comment>